<evidence type="ECO:0000256" key="6">
    <source>
        <dbReference type="ARBA" id="ARBA00022960"/>
    </source>
</evidence>
<accession>A0A956N8N4</accession>
<evidence type="ECO:0000256" key="11">
    <source>
        <dbReference type="HAMAP-Rule" id="MF_00766"/>
    </source>
</evidence>
<dbReference type="PANTHER" id="PTHR30400">
    <property type="entry name" value="MONOFUNCTIONAL BIOSYNTHETIC PEPTIDOGLYCAN TRANSGLYCOSYLASE"/>
    <property type="match status" value="1"/>
</dbReference>
<dbReference type="GO" id="GO:0008955">
    <property type="term" value="F:peptidoglycan glycosyltransferase activity"/>
    <property type="evidence" value="ECO:0007669"/>
    <property type="project" value="UniProtKB-UniRule"/>
</dbReference>
<dbReference type="Gene3D" id="1.10.3810.10">
    <property type="entry name" value="Biosynthetic peptidoglycan transglycosylase-like"/>
    <property type="match status" value="1"/>
</dbReference>
<dbReference type="GO" id="GO:0008360">
    <property type="term" value="P:regulation of cell shape"/>
    <property type="evidence" value="ECO:0007669"/>
    <property type="project" value="UniProtKB-KW"/>
</dbReference>
<dbReference type="GO" id="GO:0009252">
    <property type="term" value="P:peptidoglycan biosynthetic process"/>
    <property type="evidence" value="ECO:0007669"/>
    <property type="project" value="UniProtKB-UniRule"/>
</dbReference>
<evidence type="ECO:0000259" key="12">
    <source>
        <dbReference type="Pfam" id="PF00912"/>
    </source>
</evidence>
<keyword evidence="3 11" id="KW-0328">Glycosyltransferase</keyword>
<dbReference type="InterPro" id="IPR023346">
    <property type="entry name" value="Lysozyme-like_dom_sf"/>
</dbReference>
<keyword evidence="6 11" id="KW-0133">Cell shape</keyword>
<keyword evidence="9 11" id="KW-0472">Membrane</keyword>
<keyword evidence="1 11" id="KW-1003">Cell membrane</keyword>
<dbReference type="GO" id="GO:0071555">
    <property type="term" value="P:cell wall organization"/>
    <property type="evidence" value="ECO:0007669"/>
    <property type="project" value="UniProtKB-KW"/>
</dbReference>
<comment type="similarity">
    <text evidence="11">Belongs to the glycosyltransferase 51 family.</text>
</comment>
<dbReference type="GO" id="GO:0009274">
    <property type="term" value="C:peptidoglycan-based cell wall"/>
    <property type="evidence" value="ECO:0007669"/>
    <property type="project" value="InterPro"/>
</dbReference>
<evidence type="ECO:0000256" key="1">
    <source>
        <dbReference type="ARBA" id="ARBA00022475"/>
    </source>
</evidence>
<dbReference type="GO" id="GO:0005886">
    <property type="term" value="C:plasma membrane"/>
    <property type="evidence" value="ECO:0007669"/>
    <property type="project" value="UniProtKB-SubCell"/>
</dbReference>
<comment type="pathway">
    <text evidence="11">Cell wall biogenesis; peptidoglycan biosynthesis.</text>
</comment>
<evidence type="ECO:0000313" key="13">
    <source>
        <dbReference type="EMBL" id="MCA9754637.1"/>
    </source>
</evidence>
<dbReference type="InterPro" id="IPR011812">
    <property type="entry name" value="Pep_trsgly"/>
</dbReference>
<feature type="domain" description="Glycosyl transferase family 51" evidence="12">
    <location>
        <begin position="65"/>
        <end position="228"/>
    </location>
</feature>
<comment type="caution">
    <text evidence="13">The sequence shown here is derived from an EMBL/GenBank/DDBJ whole genome shotgun (WGS) entry which is preliminary data.</text>
</comment>
<keyword evidence="8 11" id="KW-1133">Transmembrane helix</keyword>
<keyword evidence="10 11" id="KW-0961">Cell wall biogenesis/degradation</keyword>
<evidence type="ECO:0000313" key="14">
    <source>
        <dbReference type="Proteomes" id="UP000739538"/>
    </source>
</evidence>
<evidence type="ECO:0000256" key="10">
    <source>
        <dbReference type="ARBA" id="ARBA00023316"/>
    </source>
</evidence>
<evidence type="ECO:0000256" key="5">
    <source>
        <dbReference type="ARBA" id="ARBA00022692"/>
    </source>
</evidence>
<evidence type="ECO:0000256" key="2">
    <source>
        <dbReference type="ARBA" id="ARBA00022519"/>
    </source>
</evidence>
<dbReference type="InterPro" id="IPR001264">
    <property type="entry name" value="Glyco_trans_51"/>
</dbReference>
<keyword evidence="2" id="KW-0997">Cell inner membrane</keyword>
<comment type="subcellular location">
    <subcellularLocation>
        <location evidence="11">Cell membrane</location>
        <topology evidence="11">Single-pass membrane protein</topology>
    </subcellularLocation>
</comment>
<evidence type="ECO:0000256" key="4">
    <source>
        <dbReference type="ARBA" id="ARBA00022679"/>
    </source>
</evidence>
<reference evidence="13" key="1">
    <citation type="submission" date="2020-04" db="EMBL/GenBank/DDBJ databases">
        <authorList>
            <person name="Zhang T."/>
        </authorList>
    </citation>
    <scope>NUCLEOTIDE SEQUENCE</scope>
    <source>
        <strain evidence="13">HKST-UBA02</strain>
    </source>
</reference>
<proteinExistence type="inferred from homology"/>
<evidence type="ECO:0000256" key="8">
    <source>
        <dbReference type="ARBA" id="ARBA00022989"/>
    </source>
</evidence>
<dbReference type="Pfam" id="PF00912">
    <property type="entry name" value="Transgly"/>
    <property type="match status" value="1"/>
</dbReference>
<comment type="function">
    <text evidence="11">Peptidoglycan polymerase that catalyzes glycan chain elongation from lipid-linked precursors.</text>
</comment>
<dbReference type="Proteomes" id="UP000739538">
    <property type="component" value="Unassembled WGS sequence"/>
</dbReference>
<name>A0A956N8N4_UNCEI</name>
<dbReference type="EC" id="2.4.99.28" evidence="11"/>
<dbReference type="HAMAP" id="MF_00766">
    <property type="entry name" value="PGT_MtgA"/>
    <property type="match status" value="1"/>
</dbReference>
<protein>
    <recommendedName>
        <fullName evidence="11">Biosynthetic peptidoglycan transglycosylase</fullName>
        <ecNumber evidence="11">2.4.99.28</ecNumber>
    </recommendedName>
    <alternativeName>
        <fullName evidence="11">Glycan polymerase</fullName>
    </alternativeName>
    <alternativeName>
        <fullName evidence="11">Peptidoglycan glycosyltransferase MtgA</fullName>
        <shortName evidence="11">PGT</shortName>
    </alternativeName>
</protein>
<reference evidence="13" key="2">
    <citation type="journal article" date="2021" name="Microbiome">
        <title>Successional dynamics and alternative stable states in a saline activated sludge microbial community over 9 years.</title>
        <authorList>
            <person name="Wang Y."/>
            <person name="Ye J."/>
            <person name="Ju F."/>
            <person name="Liu L."/>
            <person name="Boyd J.A."/>
            <person name="Deng Y."/>
            <person name="Parks D.H."/>
            <person name="Jiang X."/>
            <person name="Yin X."/>
            <person name="Woodcroft B.J."/>
            <person name="Tyson G.W."/>
            <person name="Hugenholtz P."/>
            <person name="Polz M.F."/>
            <person name="Zhang T."/>
        </authorList>
    </citation>
    <scope>NUCLEOTIDE SEQUENCE</scope>
    <source>
        <strain evidence="13">HKST-UBA02</strain>
    </source>
</reference>
<evidence type="ECO:0000256" key="7">
    <source>
        <dbReference type="ARBA" id="ARBA00022984"/>
    </source>
</evidence>
<keyword evidence="5 11" id="KW-0812">Transmembrane</keyword>
<dbReference type="GO" id="GO:0016763">
    <property type="term" value="F:pentosyltransferase activity"/>
    <property type="evidence" value="ECO:0007669"/>
    <property type="project" value="InterPro"/>
</dbReference>
<dbReference type="PANTHER" id="PTHR30400:SF0">
    <property type="entry name" value="BIOSYNTHETIC PEPTIDOGLYCAN TRANSGLYCOSYLASE"/>
    <property type="match status" value="1"/>
</dbReference>
<dbReference type="AlphaFoldDB" id="A0A956N8N4"/>
<evidence type="ECO:0000256" key="3">
    <source>
        <dbReference type="ARBA" id="ARBA00022676"/>
    </source>
</evidence>
<keyword evidence="4 11" id="KW-0808">Transferase</keyword>
<dbReference type="NCBIfam" id="TIGR02070">
    <property type="entry name" value="mono_pep_trsgly"/>
    <property type="match status" value="1"/>
</dbReference>
<dbReference type="InterPro" id="IPR036950">
    <property type="entry name" value="PBP_transglycosylase"/>
</dbReference>
<gene>
    <name evidence="11 13" type="primary">mtgA</name>
    <name evidence="13" type="ORF">KDA27_02455</name>
</gene>
<organism evidence="13 14">
    <name type="scientific">Eiseniibacteriota bacterium</name>
    <dbReference type="NCBI Taxonomy" id="2212470"/>
    <lineage>
        <taxon>Bacteria</taxon>
        <taxon>Candidatus Eiseniibacteriota</taxon>
    </lineage>
</organism>
<dbReference type="EMBL" id="JAGQHS010000007">
    <property type="protein sequence ID" value="MCA9754637.1"/>
    <property type="molecule type" value="Genomic_DNA"/>
</dbReference>
<keyword evidence="7 11" id="KW-0573">Peptidoglycan synthesis</keyword>
<evidence type="ECO:0000256" key="9">
    <source>
        <dbReference type="ARBA" id="ARBA00023136"/>
    </source>
</evidence>
<sequence>MTTHRKRSSGKPSVRHRLVRRLLLASAVFFLGLPMVLLLSLRWLPPPSSALMIERRLSGHSPQITYEWVDLDQISPQAVVAVVAGEDQKFALHHGFDKEAIESALEEHGDGGRLRGASTISQQLAKNLFLWPGRNYLRKGLEAVWTVGIELVWPKRRIIEVYLNVVEFGEGTFGVGAASQRYFGKPAAQLTASEAALLAAVLPNPHRMRVSAPSPYLRQRQSWIQEQMVQLGGPAYLDSLD</sequence>
<comment type="catalytic activity">
    <reaction evidence="11">
        <text>[GlcNAc-(1-&gt;4)-Mur2Ac(oyl-L-Ala-gamma-D-Glu-L-Lys-D-Ala-D-Ala)](n)-di-trans,octa-cis-undecaprenyl diphosphate + beta-D-GlcNAc-(1-&gt;4)-Mur2Ac(oyl-L-Ala-gamma-D-Glu-L-Lys-D-Ala-D-Ala)-di-trans,octa-cis-undecaprenyl diphosphate = [GlcNAc-(1-&gt;4)-Mur2Ac(oyl-L-Ala-gamma-D-Glu-L-Lys-D-Ala-D-Ala)](n+1)-di-trans,octa-cis-undecaprenyl diphosphate + di-trans,octa-cis-undecaprenyl diphosphate + H(+)</text>
        <dbReference type="Rhea" id="RHEA:23708"/>
        <dbReference type="Rhea" id="RHEA-COMP:9602"/>
        <dbReference type="Rhea" id="RHEA-COMP:9603"/>
        <dbReference type="ChEBI" id="CHEBI:15378"/>
        <dbReference type="ChEBI" id="CHEBI:58405"/>
        <dbReference type="ChEBI" id="CHEBI:60033"/>
        <dbReference type="ChEBI" id="CHEBI:78435"/>
        <dbReference type="EC" id="2.4.99.28"/>
    </reaction>
</comment>
<dbReference type="SUPFAM" id="SSF53955">
    <property type="entry name" value="Lysozyme-like"/>
    <property type="match status" value="1"/>
</dbReference>